<comment type="subunit">
    <text evidence="5">Part of TORC1 complex. Part of the TORC2 complex.</text>
</comment>
<dbReference type="AlphaFoldDB" id="W2T2P2"/>
<dbReference type="SUPFAM" id="SSF50978">
    <property type="entry name" value="WD40 repeat-like"/>
    <property type="match status" value="1"/>
</dbReference>
<protein>
    <recommendedName>
        <fullName evidence="5">Target of rapamycin complex subunit lst8</fullName>
        <shortName evidence="5">TORC subunit lst8</shortName>
    </recommendedName>
</protein>
<evidence type="ECO:0000256" key="2">
    <source>
        <dbReference type="ARBA" id="ARBA00022574"/>
    </source>
</evidence>
<name>W2T2P2_NECAM</name>
<dbReference type="OMA" id="AYNGHSH"/>
<dbReference type="PROSITE" id="PS00678">
    <property type="entry name" value="WD_REPEATS_1"/>
    <property type="match status" value="1"/>
</dbReference>
<keyword evidence="7" id="KW-1185">Reference proteome</keyword>
<dbReference type="InterPro" id="IPR019775">
    <property type="entry name" value="WD40_repeat_CS"/>
</dbReference>
<dbReference type="PROSITE" id="PS50082">
    <property type="entry name" value="WD_REPEATS_2"/>
    <property type="match status" value="1"/>
</dbReference>
<dbReference type="OrthoDB" id="400at2759"/>
<dbReference type="InterPro" id="IPR037588">
    <property type="entry name" value="MLST8"/>
</dbReference>
<dbReference type="GO" id="GO:0032956">
    <property type="term" value="P:regulation of actin cytoskeleton organization"/>
    <property type="evidence" value="ECO:0007669"/>
    <property type="project" value="TreeGrafter"/>
</dbReference>
<dbReference type="SMART" id="SM00320">
    <property type="entry name" value="WD40"/>
    <property type="match status" value="3"/>
</dbReference>
<reference evidence="7" key="1">
    <citation type="journal article" date="2014" name="Nat. Genet.">
        <title>Genome of the human hookworm Necator americanus.</title>
        <authorList>
            <person name="Tang Y.T."/>
            <person name="Gao X."/>
            <person name="Rosa B.A."/>
            <person name="Abubucker S."/>
            <person name="Hallsworth-Pepin K."/>
            <person name="Martin J."/>
            <person name="Tyagi R."/>
            <person name="Heizer E."/>
            <person name="Zhang X."/>
            <person name="Bhonagiri-Palsikar V."/>
            <person name="Minx P."/>
            <person name="Warren W.C."/>
            <person name="Wang Q."/>
            <person name="Zhan B."/>
            <person name="Hotez P.J."/>
            <person name="Sternberg P.W."/>
            <person name="Dougall A."/>
            <person name="Gaze S.T."/>
            <person name="Mulvenna J."/>
            <person name="Sotillo J."/>
            <person name="Ranganathan S."/>
            <person name="Rabelo E.M."/>
            <person name="Wilson R.K."/>
            <person name="Felgner P.L."/>
            <person name="Bethony J."/>
            <person name="Hawdon J.M."/>
            <person name="Gasser R.B."/>
            <person name="Loukas A."/>
            <person name="Mitreva M."/>
        </authorList>
    </citation>
    <scope>NUCLEOTIDE SEQUENCE [LARGE SCALE GENOMIC DNA]</scope>
</reference>
<evidence type="ECO:0000256" key="4">
    <source>
        <dbReference type="PROSITE-ProRule" id="PRU00221"/>
    </source>
</evidence>
<proteinExistence type="inferred from homology"/>
<dbReference type="InterPro" id="IPR015943">
    <property type="entry name" value="WD40/YVTN_repeat-like_dom_sf"/>
</dbReference>
<dbReference type="Pfam" id="PF00400">
    <property type="entry name" value="WD40"/>
    <property type="match status" value="2"/>
</dbReference>
<comment type="similarity">
    <text evidence="1 5">Belongs to the WD repeat LST8 family.</text>
</comment>
<dbReference type="GO" id="GO:0031929">
    <property type="term" value="P:TOR signaling"/>
    <property type="evidence" value="ECO:0007669"/>
    <property type="project" value="UniProtKB-UniRule"/>
</dbReference>
<evidence type="ECO:0000256" key="1">
    <source>
        <dbReference type="ARBA" id="ARBA00009890"/>
    </source>
</evidence>
<keyword evidence="3 5" id="KW-0677">Repeat</keyword>
<dbReference type="STRING" id="51031.W2T2P2"/>
<evidence type="ECO:0000313" key="7">
    <source>
        <dbReference type="Proteomes" id="UP000053676"/>
    </source>
</evidence>
<feature type="repeat" description="WD" evidence="4">
    <location>
        <begin position="207"/>
        <end position="237"/>
    </location>
</feature>
<dbReference type="GO" id="GO:0031931">
    <property type="term" value="C:TORC1 complex"/>
    <property type="evidence" value="ECO:0007669"/>
    <property type="project" value="UniProtKB-UniRule"/>
</dbReference>
<keyword evidence="5" id="KW-0963">Cytoplasm</keyword>
<dbReference type="InterPro" id="IPR001680">
    <property type="entry name" value="WD40_rpt"/>
</dbReference>
<accession>W2T2P2</accession>
<dbReference type="EMBL" id="KI660290">
    <property type="protein sequence ID" value="ETN75511.1"/>
    <property type="molecule type" value="Genomic_DNA"/>
</dbReference>
<dbReference type="GO" id="GO:0005737">
    <property type="term" value="C:cytoplasm"/>
    <property type="evidence" value="ECO:0007669"/>
    <property type="project" value="UniProtKB-SubCell"/>
</dbReference>
<dbReference type="KEGG" id="nai:NECAME_12313"/>
<dbReference type="PANTHER" id="PTHR19842">
    <property type="entry name" value="G BETA-LIKE PROTEIN GBL"/>
    <property type="match status" value="1"/>
</dbReference>
<gene>
    <name evidence="6" type="ORF">NECAME_12313</name>
</gene>
<organism evidence="6 7">
    <name type="scientific">Necator americanus</name>
    <name type="common">Human hookworm</name>
    <dbReference type="NCBI Taxonomy" id="51031"/>
    <lineage>
        <taxon>Eukaryota</taxon>
        <taxon>Metazoa</taxon>
        <taxon>Ecdysozoa</taxon>
        <taxon>Nematoda</taxon>
        <taxon>Chromadorea</taxon>
        <taxon>Rhabditida</taxon>
        <taxon>Rhabditina</taxon>
        <taxon>Rhabditomorpha</taxon>
        <taxon>Strongyloidea</taxon>
        <taxon>Ancylostomatidae</taxon>
        <taxon>Bunostominae</taxon>
        <taxon>Necator</taxon>
    </lineage>
</organism>
<dbReference type="Proteomes" id="UP000053676">
    <property type="component" value="Unassembled WGS sequence"/>
</dbReference>
<comment type="subcellular location">
    <subcellularLocation>
        <location evidence="5">Cytoplasm</location>
    </subcellularLocation>
</comment>
<dbReference type="GO" id="GO:0031932">
    <property type="term" value="C:TORC2 complex"/>
    <property type="evidence" value="ECO:0007669"/>
    <property type="project" value="UniProtKB-UniRule"/>
</dbReference>
<sequence length="256" mass="28743">MAFTPNGYQLAVAGFQKVRIYDMTTLKPPNHINPIVCFEQIMKNVTAIGFENLDPVTSVVIHGNQVELFIADQAGQVYVWDLRRDGHTQLPMPPLSYQEFVTNLAIHPSANMLAGYLIVWDLSNGSDEWAQKQNYIERTTETVARLRLDDSGKHLIHKSYGLSCKYSPDGRTLVTTGADNTIHVLESHDCTQKSNIDAGCDWNWNSAFTCDSRLLFTGGSDNRVKLWDVESSQMVMKYDGHTKPITALCVSDVPMR</sequence>
<evidence type="ECO:0000313" key="6">
    <source>
        <dbReference type="EMBL" id="ETN75511.1"/>
    </source>
</evidence>
<dbReference type="InterPro" id="IPR036322">
    <property type="entry name" value="WD40_repeat_dom_sf"/>
</dbReference>
<keyword evidence="2 4" id="KW-0853">WD repeat</keyword>
<dbReference type="Gene3D" id="2.130.10.10">
    <property type="entry name" value="YVTN repeat-like/Quinoprotein amine dehydrogenase"/>
    <property type="match status" value="1"/>
</dbReference>
<dbReference type="PANTHER" id="PTHR19842:SF0">
    <property type="entry name" value="TARGET OF RAPAMYCIN COMPLEX SUBUNIT LST8"/>
    <property type="match status" value="1"/>
</dbReference>
<comment type="function">
    <text evidence="5">Subunit of TORC1 and TORC2, which regulate cell growth and survival in response to nutrient and hormonal signals.</text>
</comment>
<evidence type="ECO:0000256" key="3">
    <source>
        <dbReference type="ARBA" id="ARBA00022737"/>
    </source>
</evidence>
<evidence type="ECO:0000256" key="5">
    <source>
        <dbReference type="RuleBase" id="RU369068"/>
    </source>
</evidence>